<name>A0A242N446_CABSO</name>
<protein>
    <submittedName>
        <fullName evidence="1">Phage integrase family protein</fullName>
    </submittedName>
</protein>
<reference evidence="1 2" key="1">
    <citation type="submission" date="2017-03" db="EMBL/GenBank/DDBJ databases">
        <title>Genome analysis of strain PAMC 26510.</title>
        <authorList>
            <person name="Oh H.-M."/>
            <person name="Yang J.-A."/>
        </authorList>
    </citation>
    <scope>NUCLEOTIDE SEQUENCE [LARGE SCALE GENOMIC DNA]</scope>
    <source>
        <strain evidence="1 2">PAMC 26510</strain>
    </source>
</reference>
<proteinExistence type="predicted"/>
<evidence type="ECO:0000313" key="1">
    <source>
        <dbReference type="EMBL" id="OTP78431.1"/>
    </source>
</evidence>
<evidence type="ECO:0000313" key="2">
    <source>
        <dbReference type="Proteomes" id="UP000194546"/>
    </source>
</evidence>
<accession>A0A242N446</accession>
<dbReference type="AlphaFoldDB" id="A0A242N446"/>
<dbReference type="EMBL" id="NBTY01000044">
    <property type="protein sequence ID" value="OTP78431.1"/>
    <property type="molecule type" value="Genomic_DNA"/>
</dbReference>
<gene>
    <name evidence="1" type="ORF">PAMC26510_07425</name>
</gene>
<dbReference type="Proteomes" id="UP000194546">
    <property type="component" value="Unassembled WGS sequence"/>
</dbReference>
<comment type="caution">
    <text evidence="1">The sequence shown here is derived from an EMBL/GenBank/DDBJ whole genome shotgun (WGS) entry which is preliminary data.</text>
</comment>
<sequence>MAPLRRKRNGSYTPKIHRAIRIRLQLGAKTRDLAMFNLAIDSKL</sequence>
<organism evidence="1 2">
    <name type="scientific">Caballeronia sordidicola</name>
    <name type="common">Burkholderia sordidicola</name>
    <dbReference type="NCBI Taxonomy" id="196367"/>
    <lineage>
        <taxon>Bacteria</taxon>
        <taxon>Pseudomonadati</taxon>
        <taxon>Pseudomonadota</taxon>
        <taxon>Betaproteobacteria</taxon>
        <taxon>Burkholderiales</taxon>
        <taxon>Burkholderiaceae</taxon>
        <taxon>Caballeronia</taxon>
    </lineage>
</organism>